<dbReference type="OrthoDB" id="9795390at2"/>
<reference evidence="9 10" key="1">
    <citation type="submission" date="2015-06" db="EMBL/GenBank/DDBJ databases">
        <authorList>
            <person name="Zeng Y."/>
            <person name="Huang Y."/>
        </authorList>
    </citation>
    <scope>NUCLEOTIDE SEQUENCE [LARGE SCALE GENOMIC DNA]</scope>
    <source>
        <strain evidence="9 10">PQ-2</strain>
    </source>
</reference>
<evidence type="ECO:0000256" key="8">
    <source>
        <dbReference type="ARBA" id="ARBA00023136"/>
    </source>
</evidence>
<protein>
    <submittedName>
        <fullName evidence="9">2-octaprenylphenol hydroxylase</fullName>
    </submittedName>
</protein>
<keyword evidence="5" id="KW-0831">Ubiquinone biosynthesis</keyword>
<dbReference type="InterPro" id="IPR010232">
    <property type="entry name" value="UbiB"/>
</dbReference>
<dbReference type="NCBIfam" id="TIGR01982">
    <property type="entry name" value="UbiB"/>
    <property type="match status" value="1"/>
</dbReference>
<evidence type="ECO:0000256" key="4">
    <source>
        <dbReference type="ARBA" id="ARBA00022519"/>
    </source>
</evidence>
<dbReference type="EMBL" id="CP011770">
    <property type="protein sequence ID" value="AKM09029.1"/>
    <property type="molecule type" value="Genomic_DNA"/>
</dbReference>
<dbReference type="KEGG" id="cna:AB433_02060"/>
<dbReference type="InterPro" id="IPR004147">
    <property type="entry name" value="ABC1_dom"/>
</dbReference>
<dbReference type="InterPro" id="IPR011009">
    <property type="entry name" value="Kinase-like_dom_sf"/>
</dbReference>
<organism evidence="9 10">
    <name type="scientific">Croceicoccus naphthovorans</name>
    <dbReference type="NCBI Taxonomy" id="1348774"/>
    <lineage>
        <taxon>Bacteria</taxon>
        <taxon>Pseudomonadati</taxon>
        <taxon>Pseudomonadota</taxon>
        <taxon>Alphaproteobacteria</taxon>
        <taxon>Sphingomonadales</taxon>
        <taxon>Erythrobacteraceae</taxon>
        <taxon>Croceicoccus</taxon>
    </lineage>
</organism>
<comment type="similarity">
    <text evidence="2">Belongs to the protein kinase superfamily. ADCK protein kinase family.</text>
</comment>
<keyword evidence="4" id="KW-0997">Cell inner membrane</keyword>
<dbReference type="Pfam" id="PF03109">
    <property type="entry name" value="ABC1"/>
    <property type="match status" value="1"/>
</dbReference>
<keyword evidence="8" id="KW-0472">Membrane</keyword>
<accession>A0A0G3XEM3</accession>
<evidence type="ECO:0000313" key="9">
    <source>
        <dbReference type="EMBL" id="AKM09029.1"/>
    </source>
</evidence>
<evidence type="ECO:0000256" key="1">
    <source>
        <dbReference type="ARBA" id="ARBA00005020"/>
    </source>
</evidence>
<keyword evidence="6" id="KW-0812">Transmembrane</keyword>
<evidence type="ECO:0000256" key="7">
    <source>
        <dbReference type="ARBA" id="ARBA00022989"/>
    </source>
</evidence>
<proteinExistence type="inferred from homology"/>
<keyword evidence="10" id="KW-1185">Reference proteome</keyword>
<keyword evidence="3" id="KW-1003">Cell membrane</keyword>
<evidence type="ECO:0000256" key="3">
    <source>
        <dbReference type="ARBA" id="ARBA00022475"/>
    </source>
</evidence>
<dbReference type="AlphaFoldDB" id="A0A0G3XEM3"/>
<dbReference type="PATRIC" id="fig|1348774.3.peg.434"/>
<dbReference type="SUPFAM" id="SSF56112">
    <property type="entry name" value="Protein kinase-like (PK-like)"/>
    <property type="match status" value="1"/>
</dbReference>
<dbReference type="GO" id="GO:0006744">
    <property type="term" value="P:ubiquinone biosynthetic process"/>
    <property type="evidence" value="ECO:0007669"/>
    <property type="project" value="UniProtKB-UniPathway"/>
</dbReference>
<evidence type="ECO:0000313" key="10">
    <source>
        <dbReference type="Proteomes" id="UP000035287"/>
    </source>
</evidence>
<keyword evidence="7" id="KW-1133">Transmembrane helix</keyword>
<dbReference type="RefSeq" id="WP_047819724.1">
    <property type="nucleotide sequence ID" value="NZ_CP011770.1"/>
</dbReference>
<dbReference type="PANTHER" id="PTHR10566">
    <property type="entry name" value="CHAPERONE-ACTIVITY OF BC1 COMPLEX CABC1 -RELATED"/>
    <property type="match status" value="1"/>
</dbReference>
<gene>
    <name evidence="9" type="ORF">AB433_02060</name>
</gene>
<dbReference type="InterPro" id="IPR050154">
    <property type="entry name" value="UbiB_kinase"/>
</dbReference>
<dbReference type="Proteomes" id="UP000035287">
    <property type="component" value="Chromosome"/>
</dbReference>
<evidence type="ECO:0000256" key="5">
    <source>
        <dbReference type="ARBA" id="ARBA00022688"/>
    </source>
</evidence>
<dbReference type="STRING" id="1348774.AB433_02060"/>
<dbReference type="UniPathway" id="UPA00232"/>
<dbReference type="PANTHER" id="PTHR10566:SF113">
    <property type="entry name" value="PROTEIN ACTIVITY OF BC1 COMPLEX KINASE 7, CHLOROPLASTIC"/>
    <property type="match status" value="1"/>
</dbReference>
<evidence type="ECO:0000256" key="2">
    <source>
        <dbReference type="ARBA" id="ARBA00009670"/>
    </source>
</evidence>
<sequence>MTRPATHIFRLLKWGRILARHGALRPIETHPQTPDAVRRLCKLARFGTVQPREPDFAGAFRAIGPAAIKLGQTLATRPDIVGEEAANNLLSLQDSLPPVAFEAIAHSIESSFERPLDQLYERIEEVPVGAASIAQVHKAVTTDGVTVAVKVLRPGIREQFARDIETYEWAAAHLEALGGEAKRLRPRLVIANFKRWTLRELDLRREAASASELAEAMHAVPGYCIPSVDWDRTNGRVMTIEWIDGIKISDRAALAAAGHNLPSIAQRLVLAFLRQAISAGFFHADMHQGNLFVRANGEIVAIDFGIMGRIDRRARAWLAEILYGLTTGNYRRVAEIHFEAQYVPSYHNVDEFATALRAVGEPMRGKPVSELSVGQMLDGLFAITRDFDMQTQPHLLLLQKTMVMVEGIATQLDPSINLWDTAAPYVREWIRDELGPEAAIADKLRTDVDTLLRIPDLVRRIEERFPPKGGAPEAPPLADIELIWERRERKVNEPNSILPYLFTAFLGAGAVYGAMLLGIIG</sequence>
<evidence type="ECO:0000256" key="6">
    <source>
        <dbReference type="ARBA" id="ARBA00022692"/>
    </source>
</evidence>
<name>A0A0G3XEM3_9SPHN</name>
<comment type="pathway">
    <text evidence="1">Cofactor biosynthesis; ubiquinone biosynthesis [regulation].</text>
</comment>